<dbReference type="Proteomes" id="UP000324106">
    <property type="component" value="Chromosome"/>
</dbReference>
<evidence type="ECO:0000256" key="1">
    <source>
        <dbReference type="SAM" id="MobiDB-lite"/>
    </source>
</evidence>
<accession>A0A5P2B1G2</accession>
<dbReference type="SUPFAM" id="SSF50998">
    <property type="entry name" value="Quinoprotein alcohol dehydrogenase-like"/>
    <property type="match status" value="1"/>
</dbReference>
<proteinExistence type="predicted"/>
<gene>
    <name evidence="3" type="ORF">DEJ46_38675</name>
</gene>
<dbReference type="InterPro" id="IPR011047">
    <property type="entry name" value="Quinoprotein_ADH-like_sf"/>
</dbReference>
<dbReference type="EMBL" id="CP029194">
    <property type="protein sequence ID" value="QES24285.1"/>
    <property type="molecule type" value="Genomic_DNA"/>
</dbReference>
<dbReference type="InterPro" id="IPR015943">
    <property type="entry name" value="WD40/YVTN_repeat-like_dom_sf"/>
</dbReference>
<dbReference type="Pfam" id="PF13360">
    <property type="entry name" value="PQQ_2"/>
    <property type="match status" value="1"/>
</dbReference>
<dbReference type="InterPro" id="IPR002372">
    <property type="entry name" value="PQQ_rpt_dom"/>
</dbReference>
<organism evidence="3 4">
    <name type="scientific">Streptomyces venezuelae</name>
    <dbReference type="NCBI Taxonomy" id="54571"/>
    <lineage>
        <taxon>Bacteria</taxon>
        <taxon>Bacillati</taxon>
        <taxon>Actinomycetota</taxon>
        <taxon>Actinomycetes</taxon>
        <taxon>Kitasatosporales</taxon>
        <taxon>Streptomycetaceae</taxon>
        <taxon>Streptomyces</taxon>
    </lineage>
</organism>
<dbReference type="RefSeq" id="WP_150273876.1">
    <property type="nucleotide sequence ID" value="NZ_CP029194.1"/>
</dbReference>
<dbReference type="PROSITE" id="PS51257">
    <property type="entry name" value="PROKAR_LIPOPROTEIN"/>
    <property type="match status" value="1"/>
</dbReference>
<feature type="region of interest" description="Disordered" evidence="1">
    <location>
        <begin position="29"/>
        <end position="61"/>
    </location>
</feature>
<dbReference type="AlphaFoldDB" id="A0A5P2B1G2"/>
<reference evidence="3 4" key="1">
    <citation type="submission" date="2018-05" db="EMBL/GenBank/DDBJ databases">
        <title>Streptomyces venezuelae.</title>
        <authorList>
            <person name="Kim W."/>
            <person name="Lee N."/>
            <person name="Cho B.-K."/>
        </authorList>
    </citation>
    <scope>NUCLEOTIDE SEQUENCE [LARGE SCALE GENOMIC DNA]</scope>
    <source>
        <strain evidence="3 4">ATCC 15068</strain>
    </source>
</reference>
<protein>
    <recommendedName>
        <fullName evidence="2">Pyrrolo-quinoline quinone repeat domain-containing protein</fullName>
    </recommendedName>
</protein>
<evidence type="ECO:0000259" key="2">
    <source>
        <dbReference type="Pfam" id="PF13360"/>
    </source>
</evidence>
<evidence type="ECO:0000313" key="4">
    <source>
        <dbReference type="Proteomes" id="UP000324106"/>
    </source>
</evidence>
<feature type="domain" description="Pyrrolo-quinoline quinone repeat" evidence="2">
    <location>
        <begin position="199"/>
        <end position="348"/>
    </location>
</feature>
<evidence type="ECO:0000313" key="3">
    <source>
        <dbReference type="EMBL" id="QES24285.1"/>
    </source>
</evidence>
<dbReference type="OrthoDB" id="3394166at2"/>
<name>A0A5P2B1G2_STRVZ</name>
<dbReference type="Gene3D" id="2.130.10.10">
    <property type="entry name" value="YVTN repeat-like/Quinoprotein amine dehydrogenase"/>
    <property type="match status" value="1"/>
</dbReference>
<sequence length="420" mass="44210">MRLRYNSRVAAAGCTALGLVVLLGCSKPGGEPEPRGTGQASVSIPPKAVESTPSRIPLRSHDPVSAFGEREVRLPGWAVALDAGTAWVSAWDGLIAVDVASGKETVSRPEGTRARTQPKLGPPVVADVSGRRLVMTATAIEIPGTGTQRTRFAIELVAADAVTKAKAWNIEIPAQRGFEAGVDLRVIAVDRNIAVIMYGSNLWSVDLTTRATLWAKQNAPSTILAVADGVIATVLSTQYLEEQIVGLSVASGRQVWSSDAESDLKFVAAGPRYVLATKGQDLSANHTRLLEVATGRTVATPDVGPVPDTCSHDESETIVCGKYEFGQFGMFGLDARTGAKLWELPTSDRDAPRFHAAWHGVVYAGLNGTSLTLDARTGQDRPGAPSQIPDLLNGFAGVFIDTGGTGRADETTATARETSG</sequence>